<evidence type="ECO:0000313" key="1">
    <source>
        <dbReference type="EMBL" id="KFP90073.1"/>
    </source>
</evidence>
<accession>A0A091NJX9</accession>
<keyword evidence="2" id="KW-1185">Reference proteome</keyword>
<feature type="non-terminal residue" evidence="1">
    <location>
        <position position="77"/>
    </location>
</feature>
<dbReference type="Proteomes" id="UP000054244">
    <property type="component" value="Unassembled WGS sequence"/>
</dbReference>
<reference evidence="1 2" key="1">
    <citation type="submission" date="2014-04" db="EMBL/GenBank/DDBJ databases">
        <title>Genome evolution of avian class.</title>
        <authorList>
            <person name="Zhang G."/>
            <person name="Li C."/>
        </authorList>
    </citation>
    <scope>NUCLEOTIDE SEQUENCE [LARGE SCALE GENOMIC DNA]</scope>
    <source>
        <strain evidence="1">BGI_N311</strain>
    </source>
</reference>
<evidence type="ECO:0000313" key="2">
    <source>
        <dbReference type="Proteomes" id="UP000054244"/>
    </source>
</evidence>
<dbReference type="EMBL" id="KL386363">
    <property type="protein sequence ID" value="KFP90073.1"/>
    <property type="molecule type" value="Genomic_DNA"/>
</dbReference>
<organism evidence="1 2">
    <name type="scientific">Apaloderma vittatum</name>
    <name type="common">Bar-tailed trogon</name>
    <dbReference type="NCBI Taxonomy" id="57397"/>
    <lineage>
        <taxon>Eukaryota</taxon>
        <taxon>Metazoa</taxon>
        <taxon>Chordata</taxon>
        <taxon>Craniata</taxon>
        <taxon>Vertebrata</taxon>
        <taxon>Euteleostomi</taxon>
        <taxon>Archelosauria</taxon>
        <taxon>Archosauria</taxon>
        <taxon>Dinosauria</taxon>
        <taxon>Saurischia</taxon>
        <taxon>Theropoda</taxon>
        <taxon>Coelurosauria</taxon>
        <taxon>Aves</taxon>
        <taxon>Neognathae</taxon>
        <taxon>Neoaves</taxon>
        <taxon>Telluraves</taxon>
        <taxon>Coraciimorphae</taxon>
        <taxon>Trogoniformes</taxon>
        <taxon>Trogonidae</taxon>
        <taxon>Apaloderma</taxon>
    </lineage>
</organism>
<proteinExistence type="predicted"/>
<gene>
    <name evidence="1" type="ORF">N311_02042</name>
</gene>
<protein>
    <submittedName>
        <fullName evidence="1">Uncharacterized protein</fullName>
    </submittedName>
</protein>
<sequence length="77" mass="8721">RHTIASPSHIATSQWQCGKHLLSTVFLLVSTLCFIRDVKETVATLPSLPEKHSCVHSLQKPWSAQKIFVRPLTRTQE</sequence>
<dbReference type="AlphaFoldDB" id="A0A091NJX9"/>
<name>A0A091NJX9_APAVI</name>
<feature type="non-terminal residue" evidence="1">
    <location>
        <position position="1"/>
    </location>
</feature>